<accession>A0ABN5Z287</accession>
<evidence type="ECO:0000313" key="1">
    <source>
        <dbReference type="EMBL" id="BBX87366.1"/>
    </source>
</evidence>
<name>A0ABN5Z287_9MYCO</name>
<proteinExistence type="predicted"/>
<protein>
    <submittedName>
        <fullName evidence="1">Uncharacterized protein</fullName>
    </submittedName>
</protein>
<evidence type="ECO:0000313" key="2">
    <source>
        <dbReference type="Proteomes" id="UP000465609"/>
    </source>
</evidence>
<organism evidence="1 2">
    <name type="scientific">Mycolicibacterium aubagnense</name>
    <dbReference type="NCBI Taxonomy" id="319707"/>
    <lineage>
        <taxon>Bacteria</taxon>
        <taxon>Bacillati</taxon>
        <taxon>Actinomycetota</taxon>
        <taxon>Actinomycetes</taxon>
        <taxon>Mycobacteriales</taxon>
        <taxon>Mycobacteriaceae</taxon>
        <taxon>Mycolicibacterium</taxon>
    </lineage>
</organism>
<reference evidence="1 2" key="1">
    <citation type="journal article" date="2019" name="Emerg. Microbes Infect.">
        <title>Comprehensive subspecies identification of 175 nontuberculous mycobacteria species based on 7547 genomic profiles.</title>
        <authorList>
            <person name="Matsumoto Y."/>
            <person name="Kinjo T."/>
            <person name="Motooka D."/>
            <person name="Nabeya D."/>
            <person name="Jung N."/>
            <person name="Uechi K."/>
            <person name="Horii T."/>
            <person name="Iida T."/>
            <person name="Fujita J."/>
            <person name="Nakamura S."/>
        </authorList>
    </citation>
    <scope>NUCLEOTIDE SEQUENCE [LARGE SCALE GENOMIC DNA]</scope>
    <source>
        <strain evidence="1 2">JCM 15296</strain>
    </source>
</reference>
<gene>
    <name evidence="1" type="ORF">MAUB_52390</name>
</gene>
<keyword evidence="2" id="KW-1185">Reference proteome</keyword>
<dbReference type="Proteomes" id="UP000465609">
    <property type="component" value="Chromosome"/>
</dbReference>
<sequence length="94" mass="10451">MQQAGSFGPEIIRQFTYEHLFADELREMLFELDAVTSEDAGRAVELFEPVAEHPAGQRLEVGVSTIHHPTERSLGRRVIVAAGAIHIAEATLRR</sequence>
<dbReference type="EMBL" id="AP022577">
    <property type="protein sequence ID" value="BBX87366.1"/>
    <property type="molecule type" value="Genomic_DNA"/>
</dbReference>